<name>U6K350_9EIME</name>
<dbReference type="VEuPathDB" id="ToxoDB:EMH_0007160"/>
<dbReference type="GO" id="GO:0061630">
    <property type="term" value="F:ubiquitin protein ligase activity"/>
    <property type="evidence" value="ECO:0007669"/>
    <property type="project" value="InterPro"/>
</dbReference>
<dbReference type="OrthoDB" id="116827at2759"/>
<evidence type="ECO:0000256" key="3">
    <source>
        <dbReference type="SAM" id="MobiDB-lite"/>
    </source>
</evidence>
<protein>
    <recommendedName>
        <fullName evidence="4">Nitric oxide synthase-interacting protein zinc-finger domain-containing protein</fullName>
    </recommendedName>
</protein>
<dbReference type="Proteomes" id="UP000030744">
    <property type="component" value="Unassembled WGS sequence"/>
</dbReference>
<dbReference type="PANTHER" id="PTHR13063">
    <property type="entry name" value="ENOS INTERACTING PROTEIN"/>
    <property type="match status" value="1"/>
</dbReference>
<dbReference type="PANTHER" id="PTHR13063:SF10">
    <property type="entry name" value="NITRIC OXIDE SYNTHASE-INTERACTING PROTEIN"/>
    <property type="match status" value="1"/>
</dbReference>
<keyword evidence="2" id="KW-0539">Nucleus</keyword>
<feature type="region of interest" description="Disordered" evidence="3">
    <location>
        <begin position="120"/>
        <end position="145"/>
    </location>
</feature>
<accession>U6K350</accession>
<sequence length="290" mass="30925">MARHSKNATSAPFYSYHERKKIRALGVGTLKGRLDTRACRRFESCWLCLSPARNPLATPQEAAAAAEAAATATQRAFLEAEASLTPEASTAVVPNTQTSPTAEEFRRTLERTAITSKEEARAKNFWVPENTPDEPEAKPKAPQKGLCCPITGTPLRIKQLVTVKPNVASKEDTENTRWLCALSGREISHQKAAVVKATGQVILLEYLEKLIFGKKGALTSGVIEKKDTVALIPGGTGAPQDTAGAARQAAAVVYATGAAAGAENGSACDSTGNISSNSRTIIMYHHQQQP</sequence>
<feature type="domain" description="Nitric oxide synthase-interacting protein zinc-finger" evidence="4">
    <location>
        <begin position="4"/>
        <end position="59"/>
    </location>
</feature>
<dbReference type="GO" id="GO:0005634">
    <property type="term" value="C:nucleus"/>
    <property type="evidence" value="ECO:0007669"/>
    <property type="project" value="UniProtKB-SubCell"/>
</dbReference>
<evidence type="ECO:0000256" key="1">
    <source>
        <dbReference type="ARBA" id="ARBA00004123"/>
    </source>
</evidence>
<dbReference type="GeneID" id="25375716"/>
<evidence type="ECO:0000256" key="2">
    <source>
        <dbReference type="ARBA" id="ARBA00023242"/>
    </source>
</evidence>
<dbReference type="EMBL" id="HG682758">
    <property type="protein sequence ID" value="CDJ30757.1"/>
    <property type="molecule type" value="Genomic_DNA"/>
</dbReference>
<comment type="subcellular location">
    <subcellularLocation>
        <location evidence="1">Nucleus</location>
    </subcellularLocation>
</comment>
<keyword evidence="6" id="KW-1185">Reference proteome</keyword>
<dbReference type="RefSeq" id="XP_013353322.1">
    <property type="nucleotide sequence ID" value="XM_013497868.1"/>
</dbReference>
<dbReference type="InterPro" id="IPR031790">
    <property type="entry name" value="Znf-NOSIP"/>
</dbReference>
<dbReference type="Pfam" id="PF15906">
    <property type="entry name" value="zf-NOSIP"/>
    <property type="match status" value="1"/>
</dbReference>
<reference evidence="5" key="1">
    <citation type="submission" date="2013-10" db="EMBL/GenBank/DDBJ databases">
        <title>Genomic analysis of the causative agents of coccidiosis in chickens.</title>
        <authorList>
            <person name="Reid A.J."/>
            <person name="Blake D."/>
            <person name="Billington K."/>
            <person name="Browne H."/>
            <person name="Dunn M."/>
            <person name="Hung S."/>
            <person name="Kawahara F."/>
            <person name="Miranda-Saavedra D."/>
            <person name="Mourier T."/>
            <person name="Nagra H."/>
            <person name="Otto T.D."/>
            <person name="Rawlings N."/>
            <person name="Sanchez A."/>
            <person name="Sanders M."/>
            <person name="Subramaniam C."/>
            <person name="Tay Y."/>
            <person name="Dear P."/>
            <person name="Doerig C."/>
            <person name="Gruber A."/>
            <person name="Parkinson J."/>
            <person name="Shirley M."/>
            <person name="Wan K.L."/>
            <person name="Berriman M."/>
            <person name="Tomley F."/>
            <person name="Pain A."/>
        </authorList>
    </citation>
    <scope>NUCLEOTIDE SEQUENCE [LARGE SCALE GENOMIC DNA]</scope>
    <source>
        <strain evidence="5">Houghton</strain>
    </source>
</reference>
<evidence type="ECO:0000313" key="5">
    <source>
        <dbReference type="EMBL" id="CDJ30757.1"/>
    </source>
</evidence>
<evidence type="ECO:0000259" key="4">
    <source>
        <dbReference type="Pfam" id="PF15906"/>
    </source>
</evidence>
<evidence type="ECO:0000313" key="6">
    <source>
        <dbReference type="Proteomes" id="UP000030744"/>
    </source>
</evidence>
<dbReference type="AlphaFoldDB" id="U6K350"/>
<gene>
    <name evidence="5" type="ORF">EMH_0007160</name>
</gene>
<dbReference type="InterPro" id="IPR016818">
    <property type="entry name" value="NOSIP"/>
</dbReference>
<proteinExistence type="predicted"/>
<organism evidence="5 6">
    <name type="scientific">Eimeria mitis</name>
    <dbReference type="NCBI Taxonomy" id="44415"/>
    <lineage>
        <taxon>Eukaryota</taxon>
        <taxon>Sar</taxon>
        <taxon>Alveolata</taxon>
        <taxon>Apicomplexa</taxon>
        <taxon>Conoidasida</taxon>
        <taxon>Coccidia</taxon>
        <taxon>Eucoccidiorida</taxon>
        <taxon>Eimeriorina</taxon>
        <taxon>Eimeriidae</taxon>
        <taxon>Eimeria</taxon>
    </lineage>
</organism>
<reference evidence="5" key="2">
    <citation type="submission" date="2013-10" db="EMBL/GenBank/DDBJ databases">
        <authorList>
            <person name="Aslett M."/>
        </authorList>
    </citation>
    <scope>NUCLEOTIDE SEQUENCE [LARGE SCALE GENOMIC DNA]</scope>
    <source>
        <strain evidence="5">Houghton</strain>
    </source>
</reference>